<evidence type="ECO:0000256" key="1">
    <source>
        <dbReference type="SAM" id="Phobius"/>
    </source>
</evidence>
<feature type="transmembrane region" description="Helical" evidence="1">
    <location>
        <begin position="12"/>
        <end position="32"/>
    </location>
</feature>
<keyword evidence="1" id="KW-0472">Membrane</keyword>
<protein>
    <submittedName>
        <fullName evidence="4">Uncharacterized conserved protein, DUF58 family, contains vWF domain</fullName>
    </submittedName>
</protein>
<dbReference type="PANTHER" id="PTHR34351:SF1">
    <property type="entry name" value="SLR1927 PROTEIN"/>
    <property type="match status" value="1"/>
</dbReference>
<dbReference type="InterPro" id="IPR002881">
    <property type="entry name" value="DUF58"/>
</dbReference>
<dbReference type="PANTHER" id="PTHR34351">
    <property type="entry name" value="SLR1927 PROTEIN-RELATED"/>
    <property type="match status" value="1"/>
</dbReference>
<feature type="domain" description="CARDB" evidence="3">
    <location>
        <begin position="60"/>
        <end position="136"/>
    </location>
</feature>
<keyword evidence="1" id="KW-0812">Transmembrane</keyword>
<evidence type="ECO:0000259" key="2">
    <source>
        <dbReference type="Pfam" id="PF01882"/>
    </source>
</evidence>
<dbReference type="Pfam" id="PF01882">
    <property type="entry name" value="DUF58"/>
    <property type="match status" value="1"/>
</dbReference>
<organism evidence="4 5">
    <name type="scientific">Lentzea flaviverrucosa</name>
    <dbReference type="NCBI Taxonomy" id="200379"/>
    <lineage>
        <taxon>Bacteria</taxon>
        <taxon>Bacillati</taxon>
        <taxon>Actinomycetota</taxon>
        <taxon>Actinomycetes</taxon>
        <taxon>Pseudonocardiales</taxon>
        <taxon>Pseudonocardiaceae</taxon>
        <taxon>Lentzea</taxon>
    </lineage>
</organism>
<dbReference type="Proteomes" id="UP000199028">
    <property type="component" value="Unassembled WGS sequence"/>
</dbReference>
<keyword evidence="1" id="KW-1133">Transmembrane helix</keyword>
<sequence length="389" mass="41031">MSAVSRLRRTGLTSTGAWMALAAVCLTGAGTWADYPELVTLGLAATGALLVAALWLLATPKLTTVREVRPRRVFEGSAAQGTLTVTNVGRRGSPPLVITETLGGDRTTVTVPALAAGHDCTVSYPLPVGRRGRYTIPPVRLGHSDPMRLLQRGRAAGSELVVHVYPRVHLLAMNTFGGAQDAEGHTTSNAPLGGAAFHSLREYVPGDDWRRIHWGATARTGTVMARHVVVPDEPRQLIVLDTSSAPYTGTLFEDAVRVAASFCVAAEGSSLPLHLRTTGGAERESSGTALELLSTVQRDSADRGLAALPDLVRDVVTDTQGVALVVVTGRTDAAASQLLMSLRPRFLSVSLAQLVSPDAALPARPHGVLAIAAANSEQFATSWNRLVLR</sequence>
<dbReference type="InterPro" id="IPR011635">
    <property type="entry name" value="CARDB"/>
</dbReference>
<evidence type="ECO:0000259" key="3">
    <source>
        <dbReference type="Pfam" id="PF07705"/>
    </source>
</evidence>
<reference evidence="5" key="1">
    <citation type="submission" date="2016-10" db="EMBL/GenBank/DDBJ databases">
        <authorList>
            <person name="Varghese N."/>
            <person name="Submissions S."/>
        </authorList>
    </citation>
    <scope>NUCLEOTIDE SEQUENCE [LARGE SCALE GENOMIC DNA]</scope>
    <source>
        <strain evidence="5">CGMCC 4.578</strain>
    </source>
</reference>
<dbReference type="AlphaFoldDB" id="A0A1H9XT17"/>
<keyword evidence="5" id="KW-1185">Reference proteome</keyword>
<name>A0A1H9XT17_9PSEU</name>
<gene>
    <name evidence="4" type="ORF">SAMN05216195_117138</name>
</gene>
<dbReference type="Pfam" id="PF07705">
    <property type="entry name" value="CARDB"/>
    <property type="match status" value="1"/>
</dbReference>
<dbReference type="RefSeq" id="WP_211335672.1">
    <property type="nucleotide sequence ID" value="NZ_FOFT01000017.1"/>
</dbReference>
<feature type="domain" description="DUF58" evidence="2">
    <location>
        <begin position="200"/>
        <end position="265"/>
    </location>
</feature>
<proteinExistence type="predicted"/>
<feature type="transmembrane region" description="Helical" evidence="1">
    <location>
        <begin position="38"/>
        <end position="58"/>
    </location>
</feature>
<evidence type="ECO:0000313" key="5">
    <source>
        <dbReference type="Proteomes" id="UP000199028"/>
    </source>
</evidence>
<evidence type="ECO:0000313" key="4">
    <source>
        <dbReference type="EMBL" id="SES49310.1"/>
    </source>
</evidence>
<accession>A0A1H9XT17</accession>
<dbReference type="EMBL" id="FOFT01000017">
    <property type="protein sequence ID" value="SES49310.1"/>
    <property type="molecule type" value="Genomic_DNA"/>
</dbReference>